<dbReference type="GeneID" id="9587544"/>
<gene>
    <name evidence="2" type="ORF">SCHCODRAFT_84437</name>
</gene>
<protein>
    <recommendedName>
        <fullName evidence="4">Zinc-ribbon 15 domain-containing protein</fullName>
    </recommendedName>
</protein>
<dbReference type="PANTHER" id="PTHR28139">
    <property type="entry name" value="UPF0768 PROTEIN YBL029C-A"/>
    <property type="match status" value="1"/>
</dbReference>
<evidence type="ECO:0000313" key="2">
    <source>
        <dbReference type="EMBL" id="EFJ00916.1"/>
    </source>
</evidence>
<dbReference type="RefSeq" id="XP_003035818.1">
    <property type="nucleotide sequence ID" value="XM_003035772.1"/>
</dbReference>
<accession>D8PVT1</accession>
<dbReference type="HOGENOM" id="CLU_115926_2_0_1"/>
<organism evidence="3">
    <name type="scientific">Schizophyllum commune (strain H4-8 / FGSC 9210)</name>
    <name type="common">Split gill fungus</name>
    <dbReference type="NCBI Taxonomy" id="578458"/>
    <lineage>
        <taxon>Eukaryota</taxon>
        <taxon>Fungi</taxon>
        <taxon>Dikarya</taxon>
        <taxon>Basidiomycota</taxon>
        <taxon>Agaricomycotina</taxon>
        <taxon>Agaricomycetes</taxon>
        <taxon>Agaricomycetidae</taxon>
        <taxon>Agaricales</taxon>
        <taxon>Schizophyllaceae</taxon>
        <taxon>Schizophyllum</taxon>
    </lineage>
</organism>
<evidence type="ECO:0000256" key="1">
    <source>
        <dbReference type="SAM" id="MobiDB-lite"/>
    </source>
</evidence>
<reference evidence="2 3" key="1">
    <citation type="journal article" date="2010" name="Nat. Biotechnol.">
        <title>Genome sequence of the model mushroom Schizophyllum commune.</title>
        <authorList>
            <person name="Ohm R.A."/>
            <person name="de Jong J.F."/>
            <person name="Lugones L.G."/>
            <person name="Aerts A."/>
            <person name="Kothe E."/>
            <person name="Stajich J.E."/>
            <person name="de Vries R.P."/>
            <person name="Record E."/>
            <person name="Levasseur A."/>
            <person name="Baker S.E."/>
            <person name="Bartholomew K.A."/>
            <person name="Coutinho P.M."/>
            <person name="Erdmann S."/>
            <person name="Fowler T.J."/>
            <person name="Gathman A.C."/>
            <person name="Lombard V."/>
            <person name="Henrissat B."/>
            <person name="Knabe N."/>
            <person name="Kuees U."/>
            <person name="Lilly W.W."/>
            <person name="Lindquist E."/>
            <person name="Lucas S."/>
            <person name="Magnuson J.K."/>
            <person name="Piumi F."/>
            <person name="Raudaskoski M."/>
            <person name="Salamov A."/>
            <person name="Schmutz J."/>
            <person name="Schwarze F.W.M.R."/>
            <person name="vanKuyk P.A."/>
            <person name="Horton J.S."/>
            <person name="Grigoriev I.V."/>
            <person name="Woesten H.A.B."/>
        </authorList>
    </citation>
    <scope>NUCLEOTIDE SEQUENCE [LARGE SCALE GENOMIC DNA]</scope>
    <source>
        <strain evidence="3">H4-8 / FGSC 9210</strain>
    </source>
</reference>
<dbReference type="Proteomes" id="UP000007431">
    <property type="component" value="Unassembled WGS sequence"/>
</dbReference>
<dbReference type="EMBL" id="GL377303">
    <property type="protein sequence ID" value="EFJ00916.1"/>
    <property type="molecule type" value="Genomic_DNA"/>
</dbReference>
<dbReference type="OrthoDB" id="5545479at2759"/>
<dbReference type="VEuPathDB" id="FungiDB:SCHCODRAFT_02607380"/>
<name>D8PVT1_SCHCM</name>
<dbReference type="PANTHER" id="PTHR28139:SF1">
    <property type="entry name" value="UPF0768 PROTEIN YBL029C-A"/>
    <property type="match status" value="1"/>
</dbReference>
<sequence length="113" mass="12833">MFICLPIIFGLSDKVKPEKNQQPRVCPHCRNASVVKAKRTKWFELFWIPLIPFHWKHIWVCGICHWALPIPKEEGQWEPPLAGGHPGSGPNGLQTGAPKERDGYQPAYLNPKA</sequence>
<dbReference type="eggNOG" id="ENOG502RSEQ">
    <property type="taxonomic scope" value="Eukaryota"/>
</dbReference>
<dbReference type="KEGG" id="scm:SCHCO_02607380"/>
<dbReference type="InParanoid" id="D8PVT1"/>
<dbReference type="STRING" id="578458.D8PVT1"/>
<dbReference type="OMA" id="PLIPMKS"/>
<feature type="region of interest" description="Disordered" evidence="1">
    <location>
        <begin position="77"/>
        <end position="113"/>
    </location>
</feature>
<evidence type="ECO:0000313" key="3">
    <source>
        <dbReference type="Proteomes" id="UP000007431"/>
    </source>
</evidence>
<evidence type="ECO:0008006" key="4">
    <source>
        <dbReference type="Google" id="ProtNLM"/>
    </source>
</evidence>
<dbReference type="AlphaFoldDB" id="D8PVT1"/>
<proteinExistence type="predicted"/>
<keyword evidence="3" id="KW-1185">Reference proteome</keyword>